<gene>
    <name evidence="1" type="ORF">GPUH_LOCUS16228</name>
</gene>
<name>A0A183E5I7_9BILA</name>
<evidence type="ECO:0000313" key="3">
    <source>
        <dbReference type="WBParaSite" id="GPUH_0001625001-mRNA-1"/>
    </source>
</evidence>
<dbReference type="EMBL" id="UYRT01083464">
    <property type="protein sequence ID" value="VDN27488.1"/>
    <property type="molecule type" value="Genomic_DNA"/>
</dbReference>
<reference evidence="1 2" key="2">
    <citation type="submission" date="2018-11" db="EMBL/GenBank/DDBJ databases">
        <authorList>
            <consortium name="Pathogen Informatics"/>
        </authorList>
    </citation>
    <scope>NUCLEOTIDE SEQUENCE [LARGE SCALE GENOMIC DNA]</scope>
</reference>
<reference evidence="3" key="1">
    <citation type="submission" date="2016-06" db="UniProtKB">
        <authorList>
            <consortium name="WormBaseParasite"/>
        </authorList>
    </citation>
    <scope>IDENTIFICATION</scope>
</reference>
<protein>
    <submittedName>
        <fullName evidence="3">Secreted protein</fullName>
    </submittedName>
</protein>
<organism evidence="3">
    <name type="scientific">Gongylonema pulchrum</name>
    <dbReference type="NCBI Taxonomy" id="637853"/>
    <lineage>
        <taxon>Eukaryota</taxon>
        <taxon>Metazoa</taxon>
        <taxon>Ecdysozoa</taxon>
        <taxon>Nematoda</taxon>
        <taxon>Chromadorea</taxon>
        <taxon>Rhabditida</taxon>
        <taxon>Spirurina</taxon>
        <taxon>Spiruromorpha</taxon>
        <taxon>Spiruroidea</taxon>
        <taxon>Gongylonematidae</taxon>
        <taxon>Gongylonema</taxon>
    </lineage>
</organism>
<dbReference type="WBParaSite" id="GPUH_0001625001-mRNA-1">
    <property type="protein sequence ID" value="GPUH_0001625001-mRNA-1"/>
    <property type="gene ID" value="GPUH_0001625001"/>
</dbReference>
<proteinExistence type="predicted"/>
<dbReference type="AlphaFoldDB" id="A0A183E5I7"/>
<dbReference type="Proteomes" id="UP000271098">
    <property type="component" value="Unassembled WGS sequence"/>
</dbReference>
<accession>A0A183E5I7</accession>
<keyword evidence="2" id="KW-1185">Reference proteome</keyword>
<sequence length="80" mass="8765">MAAFLYLHGNTGYLTVLLPGVTTWNTVAAGHIRFHRASITATKHVTLHACMSSILRQNAQKSVTADTEDHTKLTNIMVSE</sequence>
<evidence type="ECO:0000313" key="1">
    <source>
        <dbReference type="EMBL" id="VDN27488.1"/>
    </source>
</evidence>
<evidence type="ECO:0000313" key="2">
    <source>
        <dbReference type="Proteomes" id="UP000271098"/>
    </source>
</evidence>